<evidence type="ECO:0000256" key="3">
    <source>
        <dbReference type="ARBA" id="ARBA00004961"/>
    </source>
</evidence>
<comment type="catalytic activity">
    <reaction evidence="1">
        <text>6-phospho-D-glucono-1,5-lactone + H2O = 6-phospho-D-gluconate + H(+)</text>
        <dbReference type="Rhea" id="RHEA:12556"/>
        <dbReference type="ChEBI" id="CHEBI:15377"/>
        <dbReference type="ChEBI" id="CHEBI:15378"/>
        <dbReference type="ChEBI" id="CHEBI:57955"/>
        <dbReference type="ChEBI" id="CHEBI:58759"/>
        <dbReference type="EC" id="3.1.1.31"/>
    </reaction>
</comment>
<dbReference type="AlphaFoldDB" id="A0A345NJD3"/>
<proteinExistence type="predicted"/>
<keyword evidence="11" id="KW-1185">Reference proteome</keyword>
<dbReference type="OrthoDB" id="128564at2"/>
<accession>A0A345NJD3</accession>
<comment type="function">
    <text evidence="2">Hydrolysis of 6-phosphogluconolactone to 6-phosphogluconate.</text>
</comment>
<dbReference type="EMBL" id="CP031229">
    <property type="protein sequence ID" value="AXH95141.1"/>
    <property type="molecule type" value="Genomic_DNA"/>
</dbReference>
<evidence type="ECO:0000259" key="8">
    <source>
        <dbReference type="Pfam" id="PF10128"/>
    </source>
</evidence>
<protein>
    <recommendedName>
        <fullName evidence="5">6-phosphogluconolactonase</fullName>
        <ecNumber evidence="4">3.1.1.31</ecNumber>
    </recommendedName>
</protein>
<dbReference type="EC" id="3.1.1.31" evidence="4"/>
<dbReference type="GO" id="GO:0006098">
    <property type="term" value="P:pentose-phosphate shunt"/>
    <property type="evidence" value="ECO:0007669"/>
    <property type="project" value="UniProtKB-UniPathway"/>
</dbReference>
<comment type="pathway">
    <text evidence="3">Carbohydrate degradation; pentose phosphate pathway; D-ribulose 5-phosphate from D-glucose 6-phosphate (oxidative stage): step 2/3.</text>
</comment>
<keyword evidence="10" id="KW-0378">Hydrolase</keyword>
<dbReference type="GO" id="GO:0005975">
    <property type="term" value="P:carbohydrate metabolic process"/>
    <property type="evidence" value="ECO:0007669"/>
    <property type="project" value="InterPro"/>
</dbReference>
<dbReference type="InterPro" id="IPR005900">
    <property type="entry name" value="6-phosphogluconolactonase_DevB"/>
</dbReference>
<dbReference type="Pfam" id="PF01182">
    <property type="entry name" value="Glucosamine_iso"/>
    <property type="match status" value="1"/>
</dbReference>
<reference evidence="10 11" key="1">
    <citation type="submission" date="2018-07" db="EMBL/GenBank/DDBJ databases">
        <title>Complete genome sequencing of Ornithinimicrobium sp. AMA3305.</title>
        <authorList>
            <person name="Bae J.-W."/>
        </authorList>
    </citation>
    <scope>NUCLEOTIDE SEQUENCE [LARGE SCALE GENOMIC DNA]</scope>
    <source>
        <strain evidence="10 11">AMA3305</strain>
    </source>
</reference>
<evidence type="ECO:0000256" key="6">
    <source>
        <dbReference type="SAM" id="MobiDB-lite"/>
    </source>
</evidence>
<dbReference type="GO" id="GO:0017057">
    <property type="term" value="F:6-phosphogluconolactonase activity"/>
    <property type="evidence" value="ECO:0007669"/>
    <property type="project" value="UniProtKB-EC"/>
</dbReference>
<feature type="compositionally biased region" description="Basic and acidic residues" evidence="6">
    <location>
        <begin position="344"/>
        <end position="357"/>
    </location>
</feature>
<sequence>MEAAMIRDLPSTSTREVSKELLRLRNSVGAMAMGRVLTLLVSVDDEHADDAIRAANDATRQHPARILVLVSSNSRGKGRLDAQIRVGGDAGASEIVVLRLYGELTRQQAAVVTPLLLPDSPIVAWWPAAEPADVASSPLGLMAHRRITDAAGVPRPATQLRRRGKHYVAGDTDLSWTRVTRWRALLASSLESAPFEPVTSAAVTAEPDSAAAGLLAGWLAAALGCPVTRVHSAVGTGLVSVRLDRDSGPIDLVRSEDGSDTATLSGVGNNRPRLVALRTPTLPEVLAEELRRLDADEVYAKTLCDGLPRVTQGGTRSEAERRGRVPGHPPKVDAVQQGLGSKDLTGREASDSRDEDRVRALVDEGLSQGRTDAPGPEVRAHTDRSALAEAVADALAARVDAAFRDRGIAHVVLTGGSMGSAVMTALSARADAGRLDRAAWRSTHLWWGDERYLPTDDEDRNDVQADAAGLGDLPVLKENVHRVPGGADPARAGEAAARYAASLAEQSLEGQSVPAFDVVMLGMGPDTHVASLFPGLPQVREQESTTAAVTDSPKPPPARVTMTVPALSAAHSVWLVVSGSDKADAVATATATHDDPDVPASCVRGRRETVWWLDEDAAAELD</sequence>
<name>A0A345NJD3_9MICO</name>
<feature type="region of interest" description="Disordered" evidence="6">
    <location>
        <begin position="307"/>
        <end position="357"/>
    </location>
</feature>
<evidence type="ECO:0000256" key="4">
    <source>
        <dbReference type="ARBA" id="ARBA00013198"/>
    </source>
</evidence>
<evidence type="ECO:0000256" key="1">
    <source>
        <dbReference type="ARBA" id="ARBA00000832"/>
    </source>
</evidence>
<dbReference type="InterPro" id="IPR046801">
    <property type="entry name" value="OpcA_G6PD_N"/>
</dbReference>
<feature type="domain" description="Glucose-6-phosphate dehydrogenase assembly protein OpcA N-terminal" evidence="8">
    <location>
        <begin position="55"/>
        <end position="163"/>
    </location>
</feature>
<dbReference type="KEGG" id="orn:DV701_02335"/>
<evidence type="ECO:0000256" key="2">
    <source>
        <dbReference type="ARBA" id="ARBA00002681"/>
    </source>
</evidence>
<organism evidence="10 11">
    <name type="scientific">Ornithinimicrobium avium</name>
    <dbReference type="NCBI Taxonomy" id="2283195"/>
    <lineage>
        <taxon>Bacteria</taxon>
        <taxon>Bacillati</taxon>
        <taxon>Actinomycetota</taxon>
        <taxon>Actinomycetes</taxon>
        <taxon>Micrococcales</taxon>
        <taxon>Ornithinimicrobiaceae</taxon>
        <taxon>Ornithinimicrobium</taxon>
    </lineage>
</organism>
<dbReference type="Proteomes" id="UP000253790">
    <property type="component" value="Chromosome"/>
</dbReference>
<dbReference type="SUPFAM" id="SSF100950">
    <property type="entry name" value="NagB/RpiA/CoA transferase-like"/>
    <property type="match status" value="1"/>
</dbReference>
<dbReference type="PANTHER" id="PTHR38658">
    <property type="entry name" value="OXPP CYCLE PROTEIN OPCA-RELATED"/>
    <property type="match status" value="1"/>
</dbReference>
<dbReference type="NCBIfam" id="TIGR01198">
    <property type="entry name" value="pgl"/>
    <property type="match status" value="1"/>
</dbReference>
<dbReference type="Pfam" id="PF10128">
    <property type="entry name" value="OpcA_G6PD_assem"/>
    <property type="match status" value="1"/>
</dbReference>
<dbReference type="InterPro" id="IPR004555">
    <property type="entry name" value="G6PDH_assembly_OpcA"/>
</dbReference>
<feature type="domain" description="Glucosamine/galactosamine-6-phosphate isomerase" evidence="7">
    <location>
        <begin position="383"/>
        <end position="611"/>
    </location>
</feature>
<dbReference type="InterPro" id="IPR006148">
    <property type="entry name" value="Glc/Gal-6P_isomerase"/>
</dbReference>
<dbReference type="UniPathway" id="UPA00115">
    <property type="reaction ID" value="UER00409"/>
</dbReference>
<evidence type="ECO:0000259" key="9">
    <source>
        <dbReference type="Pfam" id="PF20171"/>
    </source>
</evidence>
<gene>
    <name evidence="10" type="primary">pgl</name>
    <name evidence="10" type="ORF">DV701_02335</name>
</gene>
<evidence type="ECO:0000259" key="7">
    <source>
        <dbReference type="Pfam" id="PF01182"/>
    </source>
</evidence>
<dbReference type="CDD" id="cd01400">
    <property type="entry name" value="6PGL"/>
    <property type="match status" value="1"/>
</dbReference>
<dbReference type="Gene3D" id="3.40.50.1360">
    <property type="match status" value="1"/>
</dbReference>
<dbReference type="Pfam" id="PF20171">
    <property type="entry name" value="OpcA_G6PD_C"/>
    <property type="match status" value="1"/>
</dbReference>
<dbReference type="InterPro" id="IPR037171">
    <property type="entry name" value="NagB/RpiA_transferase-like"/>
</dbReference>
<evidence type="ECO:0000256" key="5">
    <source>
        <dbReference type="ARBA" id="ARBA00020337"/>
    </source>
</evidence>
<evidence type="ECO:0000313" key="11">
    <source>
        <dbReference type="Proteomes" id="UP000253790"/>
    </source>
</evidence>
<dbReference type="InterPro" id="IPR046802">
    <property type="entry name" value="OpcA_G6PD_C"/>
</dbReference>
<feature type="domain" description="Glucose-6-phosphate dehydrogenase assembly protein OpcA C-terminal" evidence="9">
    <location>
        <begin position="170"/>
        <end position="303"/>
    </location>
</feature>
<dbReference type="PANTHER" id="PTHR38658:SF1">
    <property type="entry name" value="OXPP CYCLE PROTEIN OPCA-RELATED"/>
    <property type="match status" value="1"/>
</dbReference>
<evidence type="ECO:0000313" key="10">
    <source>
        <dbReference type="EMBL" id="AXH95141.1"/>
    </source>
</evidence>